<gene>
    <name evidence="1" type="ORF">PsYK624_025920</name>
</gene>
<accession>A0A9P3G057</accession>
<name>A0A9P3G057_9APHY</name>
<protein>
    <submittedName>
        <fullName evidence="1">Uncharacterized protein</fullName>
    </submittedName>
</protein>
<organism evidence="1 2">
    <name type="scientific">Phanerochaete sordida</name>
    <dbReference type="NCBI Taxonomy" id="48140"/>
    <lineage>
        <taxon>Eukaryota</taxon>
        <taxon>Fungi</taxon>
        <taxon>Dikarya</taxon>
        <taxon>Basidiomycota</taxon>
        <taxon>Agaricomycotina</taxon>
        <taxon>Agaricomycetes</taxon>
        <taxon>Polyporales</taxon>
        <taxon>Phanerochaetaceae</taxon>
        <taxon>Phanerochaete</taxon>
    </lineage>
</organism>
<sequence length="133" mass="14670">MATLAYPSSLSTSTIDDSRAHDMSRFAFAQIGGDVHLVQLADRPASALVAADVKVFRHEFITIFRYSHSTSVHPADMHVLYALDERCALYEEDKGTVFLAQDAMAQMQKLTARARPAGRYAAHGRPARTGRFA</sequence>
<evidence type="ECO:0000313" key="2">
    <source>
        <dbReference type="Proteomes" id="UP000703269"/>
    </source>
</evidence>
<keyword evidence="2" id="KW-1185">Reference proteome</keyword>
<proteinExistence type="predicted"/>
<dbReference type="AlphaFoldDB" id="A0A9P3G057"/>
<dbReference type="Proteomes" id="UP000703269">
    <property type="component" value="Unassembled WGS sequence"/>
</dbReference>
<reference evidence="1 2" key="1">
    <citation type="submission" date="2021-08" db="EMBL/GenBank/DDBJ databases">
        <title>Draft Genome Sequence of Phanerochaete sordida strain YK-624.</title>
        <authorList>
            <person name="Mori T."/>
            <person name="Dohra H."/>
            <person name="Suzuki T."/>
            <person name="Kawagishi H."/>
            <person name="Hirai H."/>
        </authorList>
    </citation>
    <scope>NUCLEOTIDE SEQUENCE [LARGE SCALE GENOMIC DNA]</scope>
    <source>
        <strain evidence="1 2">YK-624</strain>
    </source>
</reference>
<comment type="caution">
    <text evidence="1">The sequence shown here is derived from an EMBL/GenBank/DDBJ whole genome shotgun (WGS) entry which is preliminary data.</text>
</comment>
<dbReference type="EMBL" id="BPQB01000004">
    <property type="protein sequence ID" value="GJE86512.1"/>
    <property type="molecule type" value="Genomic_DNA"/>
</dbReference>
<evidence type="ECO:0000313" key="1">
    <source>
        <dbReference type="EMBL" id="GJE86512.1"/>
    </source>
</evidence>
<dbReference type="OrthoDB" id="3231772at2759"/>